<dbReference type="InterPro" id="IPR000871">
    <property type="entry name" value="Beta-lactam_class-A"/>
</dbReference>
<sequence length="436" mass="49613">MNIFAWIGLTGIIIFTLIPLLVKKNRTKQNIREAMTTIIIVIGIIVAVMIFNINFLIAFIFGVIAMILFDKKTYTKKRLIIYGAIILVIGIAGYFVFRDNPDYVLKHLKDYPESSSLYVAENEKELITYQSDVVRPLASTVKILIAVEYAMQVDEGILNKDNYVSLDKINKFYYEGTDGNAHESWLKAMQDEGKIVNNEIILHDVAKGMITYSSNANTDYLIHVLGIDSINEQAQSLGLTSHEEIYPLVGSLLIPDYLKNNEKDENKLIEELEKMPMEMYRETAEELSQQMKDGTFNVEDHTFDMSLDVQRVWSDRLIGASANDYGRLLGIISNDELPTGANQIVRDLLEWPMEVNEANQERFSHLGAKGGSTAFILNDAMYAEENNGNKVEIVLLTNDLNIWQQIRLSHNLNSFESKLIGDKSYRQRVQKELSES</sequence>
<reference evidence="4" key="1">
    <citation type="submission" date="2016-10" db="EMBL/GenBank/DDBJ databases">
        <authorList>
            <person name="Varghese N."/>
            <person name="Submissions S."/>
        </authorList>
    </citation>
    <scope>NUCLEOTIDE SEQUENCE [LARGE SCALE GENOMIC DNA]</scope>
    <source>
        <strain evidence="4">CGMCC 1.8911</strain>
    </source>
</reference>
<dbReference type="PANTHER" id="PTHR35333">
    <property type="entry name" value="BETA-LACTAMASE"/>
    <property type="match status" value="1"/>
</dbReference>
<accession>A0A1G8YH39</accession>
<dbReference type="GO" id="GO:0046677">
    <property type="term" value="P:response to antibiotic"/>
    <property type="evidence" value="ECO:0007669"/>
    <property type="project" value="InterPro"/>
</dbReference>
<proteinExistence type="predicted"/>
<dbReference type="Gene3D" id="3.40.710.10">
    <property type="entry name" value="DD-peptidase/beta-lactamase superfamily"/>
    <property type="match status" value="1"/>
</dbReference>
<keyword evidence="3" id="KW-0645">Protease</keyword>
<dbReference type="GO" id="GO:0004180">
    <property type="term" value="F:carboxypeptidase activity"/>
    <property type="evidence" value="ECO:0007669"/>
    <property type="project" value="UniProtKB-KW"/>
</dbReference>
<feature type="domain" description="Beta-lactamase class A catalytic" evidence="2">
    <location>
        <begin position="123"/>
        <end position="243"/>
    </location>
</feature>
<keyword evidence="3" id="KW-0121">Carboxypeptidase</keyword>
<evidence type="ECO:0000313" key="3">
    <source>
        <dbReference type="EMBL" id="SDK01390.1"/>
    </source>
</evidence>
<feature type="transmembrane region" description="Helical" evidence="1">
    <location>
        <begin position="34"/>
        <end position="67"/>
    </location>
</feature>
<feature type="transmembrane region" description="Helical" evidence="1">
    <location>
        <begin position="79"/>
        <end position="97"/>
    </location>
</feature>
<evidence type="ECO:0000313" key="4">
    <source>
        <dbReference type="Proteomes" id="UP000242700"/>
    </source>
</evidence>
<keyword evidence="1" id="KW-0812">Transmembrane</keyword>
<dbReference type="InterPro" id="IPR045155">
    <property type="entry name" value="Beta-lactam_cat"/>
</dbReference>
<evidence type="ECO:0000259" key="2">
    <source>
        <dbReference type="Pfam" id="PF13354"/>
    </source>
</evidence>
<dbReference type="GO" id="GO:0008800">
    <property type="term" value="F:beta-lactamase activity"/>
    <property type="evidence" value="ECO:0007669"/>
    <property type="project" value="InterPro"/>
</dbReference>
<keyword evidence="1" id="KW-0472">Membrane</keyword>
<gene>
    <name evidence="3" type="ORF">SAMN05216187_10489</name>
</gene>
<evidence type="ECO:0000256" key="1">
    <source>
        <dbReference type="SAM" id="Phobius"/>
    </source>
</evidence>
<dbReference type="EMBL" id="FNFI01000004">
    <property type="protein sequence ID" value="SDK01390.1"/>
    <property type="molecule type" value="Genomic_DNA"/>
</dbReference>
<dbReference type="InterPro" id="IPR012338">
    <property type="entry name" value="Beta-lactam/transpept-like"/>
</dbReference>
<dbReference type="Proteomes" id="UP000242700">
    <property type="component" value="Unassembled WGS sequence"/>
</dbReference>
<dbReference type="SUPFAM" id="SSF56601">
    <property type="entry name" value="beta-lactamase/transpeptidase-like"/>
    <property type="match status" value="1"/>
</dbReference>
<dbReference type="GO" id="GO:0030655">
    <property type="term" value="P:beta-lactam antibiotic catabolic process"/>
    <property type="evidence" value="ECO:0007669"/>
    <property type="project" value="InterPro"/>
</dbReference>
<protein>
    <submittedName>
        <fullName evidence="3">D-alanyl-D-alanine carboxypeptidase</fullName>
    </submittedName>
</protein>
<name>A0A1G8YH39_9STAP</name>
<dbReference type="Pfam" id="PF13354">
    <property type="entry name" value="Beta-lactamase2"/>
    <property type="match status" value="1"/>
</dbReference>
<organism evidence="3 4">
    <name type="scientific">Jeotgalicoccus aerolatus</name>
    <dbReference type="NCBI Taxonomy" id="709510"/>
    <lineage>
        <taxon>Bacteria</taxon>
        <taxon>Bacillati</taxon>
        <taxon>Bacillota</taxon>
        <taxon>Bacilli</taxon>
        <taxon>Bacillales</taxon>
        <taxon>Staphylococcaceae</taxon>
        <taxon>Jeotgalicoccus</taxon>
    </lineage>
</organism>
<dbReference type="AlphaFoldDB" id="A0A1G8YH39"/>
<dbReference type="STRING" id="586411.SAMN05216187_10489"/>
<dbReference type="PANTHER" id="PTHR35333:SF3">
    <property type="entry name" value="BETA-LACTAMASE-TYPE TRANSPEPTIDASE FOLD CONTAINING PROTEIN"/>
    <property type="match status" value="1"/>
</dbReference>
<keyword evidence="3" id="KW-0378">Hydrolase</keyword>
<keyword evidence="1" id="KW-1133">Transmembrane helix</keyword>
<dbReference type="RefSeq" id="WP_092596319.1">
    <property type="nucleotide sequence ID" value="NZ_FNFI01000004.1"/>
</dbReference>
<feature type="transmembrane region" description="Helical" evidence="1">
    <location>
        <begin position="6"/>
        <end position="22"/>
    </location>
</feature>
<dbReference type="OrthoDB" id="975092at2"/>